<evidence type="ECO:0008006" key="4">
    <source>
        <dbReference type="Google" id="ProtNLM"/>
    </source>
</evidence>
<accession>A0A1S2PXE3</accession>
<feature type="region of interest" description="Disordered" evidence="1">
    <location>
        <begin position="1"/>
        <end position="40"/>
    </location>
</feature>
<dbReference type="Proteomes" id="UP000179642">
    <property type="component" value="Unassembled WGS sequence"/>
</dbReference>
<gene>
    <name evidence="2" type="ORF">BIV23_29580</name>
</gene>
<evidence type="ECO:0000313" key="3">
    <source>
        <dbReference type="Proteomes" id="UP000179642"/>
    </source>
</evidence>
<proteinExistence type="predicted"/>
<evidence type="ECO:0000313" key="2">
    <source>
        <dbReference type="EMBL" id="OIJ98508.1"/>
    </source>
</evidence>
<evidence type="ECO:0000256" key="1">
    <source>
        <dbReference type="SAM" id="MobiDB-lite"/>
    </source>
</evidence>
<dbReference type="InterPro" id="IPR036610">
    <property type="entry name" value="PEBP-like_sf"/>
</dbReference>
<dbReference type="AlphaFoldDB" id="A0A1S2PXE3"/>
<comment type="caution">
    <text evidence="2">The sequence shown here is derived from an EMBL/GenBank/DDBJ whole genome shotgun (WGS) entry which is preliminary data.</text>
</comment>
<keyword evidence="3" id="KW-1185">Reference proteome</keyword>
<dbReference type="Pfam" id="PF01161">
    <property type="entry name" value="PBP"/>
    <property type="match status" value="1"/>
</dbReference>
<sequence>MVGIDPHSQGVEAGRTSPGGTERVNGFGRHGWSGPDPRPGDRPHLYVVHLYAPAEPCVLPDAPSAEQCHEAVERRELADVTLMGLYQH</sequence>
<name>A0A1S2PXE3_9ACTN</name>
<protein>
    <recommendedName>
        <fullName evidence="4">Phosphatidylethanolamine-binding protein</fullName>
    </recommendedName>
</protein>
<reference evidence="2 3" key="1">
    <citation type="submission" date="2016-10" db="EMBL/GenBank/DDBJ databases">
        <title>Genome sequence of Streptomyces sp. MUSC 1.</title>
        <authorList>
            <person name="Lee L.-H."/>
            <person name="Ser H.-L."/>
            <person name="Law J.W.-F."/>
        </authorList>
    </citation>
    <scope>NUCLEOTIDE SEQUENCE [LARGE SCALE GENOMIC DNA]</scope>
    <source>
        <strain evidence="2 3">MUSC 1</strain>
    </source>
</reference>
<dbReference type="InterPro" id="IPR008914">
    <property type="entry name" value="PEBP"/>
</dbReference>
<dbReference type="Gene3D" id="3.90.280.10">
    <property type="entry name" value="PEBP-like"/>
    <property type="match status" value="1"/>
</dbReference>
<dbReference type="EMBL" id="MLYO01000054">
    <property type="protein sequence ID" value="OIJ98508.1"/>
    <property type="molecule type" value="Genomic_DNA"/>
</dbReference>
<organism evidence="2 3">
    <name type="scientific">Streptomyces monashensis</name>
    <dbReference type="NCBI Taxonomy" id="1678012"/>
    <lineage>
        <taxon>Bacteria</taxon>
        <taxon>Bacillati</taxon>
        <taxon>Actinomycetota</taxon>
        <taxon>Actinomycetes</taxon>
        <taxon>Kitasatosporales</taxon>
        <taxon>Streptomycetaceae</taxon>
        <taxon>Streptomyces</taxon>
    </lineage>
</organism>
<dbReference type="SUPFAM" id="SSF49777">
    <property type="entry name" value="PEBP-like"/>
    <property type="match status" value="1"/>
</dbReference>